<dbReference type="HOGENOM" id="CLU_094970_1_0_6"/>
<dbReference type="InterPro" id="IPR027396">
    <property type="entry name" value="DsrEFH-like"/>
</dbReference>
<sequence length="181" mass="20136">MSTTREQTTVVEHPTQEQPEPQPKRMSIIVTKGTLDWAYPPFILATTAAAMDVKVDLFFTFYGLQLLKKDLSHLRISTLGNPAMEMPMMGMHMAMPNLVSALPGVDRMASGMMRRLIKKKGVASVEDLRQTALDCDVGMVGCQMTLDLFEFRREDLIDGVELAGAATYMETALNSDINLYV</sequence>
<evidence type="ECO:0000313" key="2">
    <source>
        <dbReference type="EMBL" id="ABI57839.1"/>
    </source>
</evidence>
<dbReference type="NCBIfam" id="NF047629">
    <property type="entry name" value="SulfCarrDsrE2"/>
    <property type="match status" value="1"/>
</dbReference>
<evidence type="ECO:0000313" key="3">
    <source>
        <dbReference type="Proteomes" id="UP000001962"/>
    </source>
</evidence>
<accession>Q0A5P8</accession>
<gene>
    <name evidence="2" type="ordered locus">Mlg_2499</name>
</gene>
<feature type="region of interest" description="Disordered" evidence="1">
    <location>
        <begin position="1"/>
        <end position="24"/>
    </location>
</feature>
<evidence type="ECO:0008006" key="4">
    <source>
        <dbReference type="Google" id="ProtNLM"/>
    </source>
</evidence>
<evidence type="ECO:0000256" key="1">
    <source>
        <dbReference type="SAM" id="MobiDB-lite"/>
    </source>
</evidence>
<dbReference type="PANTHER" id="PTHR34655:SF2">
    <property type="entry name" value="PEROXIREDOXIN FAMILY PROTEIN"/>
    <property type="match status" value="1"/>
</dbReference>
<dbReference type="KEGG" id="aeh:Mlg_2499"/>
<dbReference type="OrthoDB" id="9802028at2"/>
<dbReference type="RefSeq" id="WP_011630232.1">
    <property type="nucleotide sequence ID" value="NC_008340.1"/>
</dbReference>
<dbReference type="Proteomes" id="UP000001962">
    <property type="component" value="Chromosome"/>
</dbReference>
<dbReference type="eggNOG" id="COG2210">
    <property type="taxonomic scope" value="Bacteria"/>
</dbReference>
<dbReference type="Pfam" id="PF13686">
    <property type="entry name" value="DrsE_2"/>
    <property type="match status" value="1"/>
</dbReference>
<dbReference type="Gene3D" id="3.40.1260.10">
    <property type="entry name" value="DsrEFH-like"/>
    <property type="match status" value="1"/>
</dbReference>
<organism evidence="2 3">
    <name type="scientific">Alkalilimnicola ehrlichii (strain ATCC BAA-1101 / DSM 17681 / MLHE-1)</name>
    <dbReference type="NCBI Taxonomy" id="187272"/>
    <lineage>
        <taxon>Bacteria</taxon>
        <taxon>Pseudomonadati</taxon>
        <taxon>Pseudomonadota</taxon>
        <taxon>Gammaproteobacteria</taxon>
        <taxon>Chromatiales</taxon>
        <taxon>Ectothiorhodospiraceae</taxon>
        <taxon>Alkalilimnicola</taxon>
    </lineage>
</organism>
<protein>
    <recommendedName>
        <fullName evidence="4">Peroxiredoxin family protein</fullName>
    </recommendedName>
</protein>
<keyword evidence="3" id="KW-1185">Reference proteome</keyword>
<name>Q0A5P8_ALKEH</name>
<dbReference type="SUPFAM" id="SSF75169">
    <property type="entry name" value="DsrEFH-like"/>
    <property type="match status" value="1"/>
</dbReference>
<dbReference type="EMBL" id="CP000453">
    <property type="protein sequence ID" value="ABI57839.1"/>
    <property type="molecule type" value="Genomic_DNA"/>
</dbReference>
<feature type="compositionally biased region" description="Polar residues" evidence="1">
    <location>
        <begin position="1"/>
        <end position="10"/>
    </location>
</feature>
<dbReference type="PANTHER" id="PTHR34655">
    <property type="entry name" value="CONSERVED WITHIN P. AEROPHILUM"/>
    <property type="match status" value="1"/>
</dbReference>
<proteinExistence type="predicted"/>
<dbReference type="AlphaFoldDB" id="Q0A5P8"/>
<dbReference type="InterPro" id="IPR032836">
    <property type="entry name" value="DsrE2-like"/>
</dbReference>
<reference evidence="3" key="1">
    <citation type="submission" date="2006-08" db="EMBL/GenBank/DDBJ databases">
        <title>Complete sequence of Alkalilimnicola ehrilichei MLHE-1.</title>
        <authorList>
            <person name="Copeland A."/>
            <person name="Lucas S."/>
            <person name="Lapidus A."/>
            <person name="Barry K."/>
            <person name="Detter J.C."/>
            <person name="Glavina del Rio T."/>
            <person name="Hammon N."/>
            <person name="Israni S."/>
            <person name="Dalin E."/>
            <person name="Tice H."/>
            <person name="Pitluck S."/>
            <person name="Sims D."/>
            <person name="Brettin T."/>
            <person name="Bruce D."/>
            <person name="Han C."/>
            <person name="Tapia R."/>
            <person name="Gilna P."/>
            <person name="Schmutz J."/>
            <person name="Larimer F."/>
            <person name="Land M."/>
            <person name="Hauser L."/>
            <person name="Kyrpides N."/>
            <person name="Mikhailova N."/>
            <person name="Oremland R.S."/>
            <person name="Hoeft S.E."/>
            <person name="Switzer-Blum J."/>
            <person name="Kulp T."/>
            <person name="King G."/>
            <person name="Tabita R."/>
            <person name="Witte B."/>
            <person name="Santini J.M."/>
            <person name="Basu P."/>
            <person name="Hollibaugh J.T."/>
            <person name="Xie G."/>
            <person name="Stolz J.F."/>
            <person name="Richardson P."/>
        </authorList>
    </citation>
    <scope>NUCLEOTIDE SEQUENCE [LARGE SCALE GENOMIC DNA]</scope>
    <source>
        <strain evidence="3">ATCC BAA-1101 / DSM 17681 / MLHE-1</strain>
    </source>
</reference>